<proteinExistence type="predicted"/>
<dbReference type="SUPFAM" id="SSF47413">
    <property type="entry name" value="lambda repressor-like DNA-binding domains"/>
    <property type="match status" value="1"/>
</dbReference>
<evidence type="ECO:0000313" key="2">
    <source>
        <dbReference type="EMBL" id="TSP11996.1"/>
    </source>
</evidence>
<dbReference type="InterPro" id="IPR001387">
    <property type="entry name" value="Cro/C1-type_HTH"/>
</dbReference>
<gene>
    <name evidence="2" type="ORF">FGG12_13310</name>
</gene>
<accession>A0ABY3EMG8</accession>
<dbReference type="InterPro" id="IPR010982">
    <property type="entry name" value="Lambda_DNA-bd_dom_sf"/>
</dbReference>
<evidence type="ECO:0000313" key="3">
    <source>
        <dbReference type="Proteomes" id="UP000318943"/>
    </source>
</evidence>
<evidence type="ECO:0000259" key="1">
    <source>
        <dbReference type="PROSITE" id="PS50943"/>
    </source>
</evidence>
<dbReference type="Proteomes" id="UP000318943">
    <property type="component" value="Unassembled WGS sequence"/>
</dbReference>
<dbReference type="PROSITE" id="PS50943">
    <property type="entry name" value="HTH_CROC1"/>
    <property type="match status" value="1"/>
</dbReference>
<dbReference type="Pfam" id="PF13560">
    <property type="entry name" value="HTH_31"/>
    <property type="match status" value="1"/>
</dbReference>
<name>A0ABY3EMG8_9BURK</name>
<dbReference type="CDD" id="cd00093">
    <property type="entry name" value="HTH_XRE"/>
    <property type="match status" value="1"/>
</dbReference>
<comment type="caution">
    <text evidence="2">The sequence shown here is derived from an EMBL/GenBank/DDBJ whole genome shotgun (WGS) entry which is preliminary data.</text>
</comment>
<dbReference type="EMBL" id="VCIZ01000007">
    <property type="protein sequence ID" value="TSP11996.1"/>
    <property type="molecule type" value="Genomic_DNA"/>
</dbReference>
<organism evidence="2 3">
    <name type="scientific">Cupriavidus campinensis</name>
    <dbReference type="NCBI Taxonomy" id="151783"/>
    <lineage>
        <taxon>Bacteria</taxon>
        <taxon>Pseudomonadati</taxon>
        <taxon>Pseudomonadota</taxon>
        <taxon>Betaproteobacteria</taxon>
        <taxon>Burkholderiales</taxon>
        <taxon>Burkholderiaceae</taxon>
        <taxon>Cupriavidus</taxon>
    </lineage>
</organism>
<feature type="domain" description="HTH cro/C1-type" evidence="1">
    <location>
        <begin position="23"/>
        <end position="76"/>
    </location>
</feature>
<keyword evidence="3" id="KW-1185">Reference proteome</keyword>
<dbReference type="Gene3D" id="1.10.260.40">
    <property type="entry name" value="lambda repressor-like DNA-binding domains"/>
    <property type="match status" value="1"/>
</dbReference>
<sequence>METLRSTTPVLERQLLLQLGDRIKRLRKAKGLTTIEMARRVGVSRTTLTSVEAGDPTPSIGTYLRVMSVLGVAGDLAMLVSDTFQPAPPGSASANTRRATPQVQVFVRSDPDRHQAQDLQSLALHEEAVRLLRTNPELVDRVRATLAKWLANGPSRSESLWREWENIIAHNMWRKALGRTKRAQELRQASPLPTVLPDDVRQRVIFQVRALKKGGVLGDVAEALSAEGAR</sequence>
<protein>
    <submittedName>
        <fullName evidence="2">Helix-turn-helix transcriptional regulator</fullName>
    </submittedName>
</protein>
<reference evidence="2 3" key="1">
    <citation type="submission" date="2019-05" db="EMBL/GenBank/DDBJ databases">
        <title>Whole genome sequence analysis of Cupriavidus campinensis S14E4C strain.</title>
        <authorList>
            <person name="Abbaszade G."/>
            <person name="Szabo A."/>
            <person name="Toumi M."/>
            <person name="Toth E."/>
        </authorList>
    </citation>
    <scope>NUCLEOTIDE SEQUENCE [LARGE SCALE GENOMIC DNA]</scope>
    <source>
        <strain evidence="2 3">S14E4C</strain>
    </source>
</reference>
<dbReference type="SMART" id="SM00530">
    <property type="entry name" value="HTH_XRE"/>
    <property type="match status" value="1"/>
</dbReference>
<dbReference type="RefSeq" id="WP_144198149.1">
    <property type="nucleotide sequence ID" value="NZ_CP043441.1"/>
</dbReference>